<gene>
    <name evidence="1" type="ORF">E7Z75_00105</name>
</gene>
<sequence>MGIYETITLRSHRFDKIIELLENACEKSDDYNEIQEYFSLIRCIEEERSANRSKANKDLANEMEMNL</sequence>
<dbReference type="AlphaFoldDB" id="A0A8T3VNL6"/>
<protein>
    <submittedName>
        <fullName evidence="1">Uncharacterized protein</fullName>
    </submittedName>
</protein>
<proteinExistence type="predicted"/>
<evidence type="ECO:0000313" key="1">
    <source>
        <dbReference type="EMBL" id="MBE6511540.1"/>
    </source>
</evidence>
<accession>A0A8T3VNL6</accession>
<dbReference type="EMBL" id="SUTG01000001">
    <property type="protein sequence ID" value="MBE6511540.1"/>
    <property type="molecule type" value="Genomic_DNA"/>
</dbReference>
<evidence type="ECO:0000313" key="2">
    <source>
        <dbReference type="Proteomes" id="UP000732619"/>
    </source>
</evidence>
<reference evidence="1" key="1">
    <citation type="submission" date="2019-04" db="EMBL/GenBank/DDBJ databases">
        <title>Evolution of Biomass-Degrading Anaerobic Consortia Revealed by Metagenomics.</title>
        <authorList>
            <person name="Peng X."/>
        </authorList>
    </citation>
    <scope>NUCLEOTIDE SEQUENCE</scope>
    <source>
        <strain evidence="1">SIG14</strain>
    </source>
</reference>
<dbReference type="Proteomes" id="UP000732619">
    <property type="component" value="Unassembled WGS sequence"/>
</dbReference>
<comment type="caution">
    <text evidence="1">The sequence shown here is derived from an EMBL/GenBank/DDBJ whole genome shotgun (WGS) entry which is preliminary data.</text>
</comment>
<name>A0A8T3VNL6_METOL</name>
<organism evidence="1 2">
    <name type="scientific">Methanobrevibacter olleyae</name>
    <dbReference type="NCBI Taxonomy" id="294671"/>
    <lineage>
        <taxon>Archaea</taxon>
        <taxon>Methanobacteriati</taxon>
        <taxon>Methanobacteriota</taxon>
        <taxon>Methanomada group</taxon>
        <taxon>Methanobacteria</taxon>
        <taxon>Methanobacteriales</taxon>
        <taxon>Methanobacteriaceae</taxon>
        <taxon>Methanobrevibacter</taxon>
    </lineage>
</organism>